<organism evidence="1 2">
    <name type="scientific">Solirubrobacter ginsenosidimutans</name>
    <dbReference type="NCBI Taxonomy" id="490573"/>
    <lineage>
        <taxon>Bacteria</taxon>
        <taxon>Bacillati</taxon>
        <taxon>Actinomycetota</taxon>
        <taxon>Thermoleophilia</taxon>
        <taxon>Solirubrobacterales</taxon>
        <taxon>Solirubrobacteraceae</taxon>
        <taxon>Solirubrobacter</taxon>
    </lineage>
</organism>
<reference evidence="1" key="1">
    <citation type="submission" date="2022-10" db="EMBL/GenBank/DDBJ databases">
        <title>The WGS of Solirubrobacter ginsenosidimutans DSM 21036.</title>
        <authorList>
            <person name="Jiang Z."/>
        </authorList>
    </citation>
    <scope>NUCLEOTIDE SEQUENCE</scope>
    <source>
        <strain evidence="1">DSM 21036</strain>
    </source>
</reference>
<dbReference type="EMBL" id="JAPDOD010000028">
    <property type="protein sequence ID" value="MDA0163911.1"/>
    <property type="molecule type" value="Genomic_DNA"/>
</dbReference>
<comment type="caution">
    <text evidence="1">The sequence shown here is derived from an EMBL/GenBank/DDBJ whole genome shotgun (WGS) entry which is preliminary data.</text>
</comment>
<gene>
    <name evidence="1" type="ORF">OM076_26810</name>
</gene>
<proteinExistence type="predicted"/>
<keyword evidence="2" id="KW-1185">Reference proteome</keyword>
<dbReference type="AlphaFoldDB" id="A0A9X3MVZ1"/>
<sequence length="86" mass="9706">MPQLSVLKPFGPPELSFVRSSMRALKGTAEGCEGCHRTPLMGETVYFYAERMVCELCRPLRDDTPTRSEVVHSAEHELTVRRRIAA</sequence>
<evidence type="ECO:0000313" key="2">
    <source>
        <dbReference type="Proteomes" id="UP001149140"/>
    </source>
</evidence>
<accession>A0A9X3MVZ1</accession>
<name>A0A9X3MVZ1_9ACTN</name>
<evidence type="ECO:0000313" key="1">
    <source>
        <dbReference type="EMBL" id="MDA0163911.1"/>
    </source>
</evidence>
<protein>
    <submittedName>
        <fullName evidence="1">Uncharacterized protein</fullName>
    </submittedName>
</protein>
<dbReference type="Proteomes" id="UP001149140">
    <property type="component" value="Unassembled WGS sequence"/>
</dbReference>